<evidence type="ECO:0000256" key="3">
    <source>
        <dbReference type="ARBA" id="ARBA00022989"/>
    </source>
</evidence>
<dbReference type="SMART" id="SM01160">
    <property type="entry name" value="DUF1751"/>
    <property type="match status" value="1"/>
</dbReference>
<evidence type="ECO:0000313" key="7">
    <source>
        <dbReference type="EMBL" id="CAG4642529.1"/>
    </source>
</evidence>
<accession>A0A9N6ZFC1</accession>
<feature type="transmembrane region" description="Helical" evidence="6">
    <location>
        <begin position="136"/>
        <end position="156"/>
    </location>
</feature>
<keyword evidence="3 6" id="KW-1133">Transmembrane helix</keyword>
<dbReference type="GO" id="GO:0006890">
    <property type="term" value="P:retrograde vesicle-mediated transport, Golgi to endoplasmic reticulum"/>
    <property type="evidence" value="ECO:0007669"/>
    <property type="project" value="InterPro"/>
</dbReference>
<feature type="transmembrane region" description="Helical" evidence="6">
    <location>
        <begin position="108"/>
        <end position="130"/>
    </location>
</feature>
<proteinExistence type="predicted"/>
<sequence>MVTMRTVHRNLPYFQQQLAALLGNTSLSVKIICLAVSIGYFVSFSETAIRLLTVTPGYVFPPGFRIWTIFTHWFVEFHLWEVCVDIITVGLCGKLIEPLWGKMEMLTFFALINTSVAFVGAFFYLLIYMFTINTDVLFEIHIHGLAGYLAAVAVAVKQMMPDHVVVNTPLGKLTNRNVPLCVVLLSFLLWLVGILEGTYPTMFTTGAILGWLYLRFYQRHSNGSRGDMADNFTFASFFPTVLQPPIEVFSRVFYDILVNLRICRKPVRKYDFGAPTAITISLAGSDSHDAERRRQIALKALSERLSKTESSPWPSPTEDFKPKAENAQNMSSLSSLTLLDIVETPEPATSLLITVDNPTPEPA</sequence>
<dbReference type="InterPro" id="IPR013861">
    <property type="entry name" value="TMEM115/Pdh1/Rbl19"/>
</dbReference>
<feature type="region of interest" description="Disordered" evidence="5">
    <location>
        <begin position="305"/>
        <end position="328"/>
    </location>
</feature>
<dbReference type="PANTHER" id="PTHR13377:SF3">
    <property type="entry name" value="TRANSMEMBRANE PROTEIN 115"/>
    <property type="match status" value="1"/>
</dbReference>
<dbReference type="SUPFAM" id="SSF144091">
    <property type="entry name" value="Rhomboid-like"/>
    <property type="match status" value="1"/>
</dbReference>
<evidence type="ECO:0000256" key="1">
    <source>
        <dbReference type="ARBA" id="ARBA00004141"/>
    </source>
</evidence>
<dbReference type="PANTHER" id="PTHR13377">
    <property type="entry name" value="PLACENTAL PROTEIN 6"/>
    <property type="match status" value="1"/>
</dbReference>
<dbReference type="GO" id="GO:0016020">
    <property type="term" value="C:membrane"/>
    <property type="evidence" value="ECO:0007669"/>
    <property type="project" value="UniProtKB-SubCell"/>
</dbReference>
<feature type="transmembrane region" description="Helical" evidence="6">
    <location>
        <begin position="201"/>
        <end position="218"/>
    </location>
</feature>
<feature type="transmembrane region" description="Helical" evidence="6">
    <location>
        <begin position="177"/>
        <end position="195"/>
    </location>
</feature>
<reference evidence="7" key="1">
    <citation type="submission" date="2021-04" db="EMBL/GenBank/DDBJ databases">
        <authorList>
            <person name="Cornetti L."/>
        </authorList>
    </citation>
    <scope>NUCLEOTIDE SEQUENCE</scope>
</reference>
<evidence type="ECO:0000256" key="2">
    <source>
        <dbReference type="ARBA" id="ARBA00022692"/>
    </source>
</evidence>
<evidence type="ECO:0000256" key="6">
    <source>
        <dbReference type="SAM" id="Phobius"/>
    </source>
</evidence>
<dbReference type="EMBL" id="OC985874">
    <property type="protein sequence ID" value="CAG4642529.1"/>
    <property type="molecule type" value="Genomic_DNA"/>
</dbReference>
<name>A0A9N6ZFC1_9CRUS</name>
<feature type="transmembrane region" description="Helical" evidence="6">
    <location>
        <begin position="21"/>
        <end position="42"/>
    </location>
</feature>
<dbReference type="FunFam" id="1.20.1540.10:FF:000004">
    <property type="entry name" value="Transmembrane protein 115"/>
    <property type="match status" value="1"/>
</dbReference>
<dbReference type="AlphaFoldDB" id="A0A9N6ZFC1"/>
<dbReference type="GO" id="GO:0005794">
    <property type="term" value="C:Golgi apparatus"/>
    <property type="evidence" value="ECO:0007669"/>
    <property type="project" value="TreeGrafter"/>
</dbReference>
<dbReference type="Pfam" id="PF08551">
    <property type="entry name" value="DUF1751"/>
    <property type="match status" value="1"/>
</dbReference>
<dbReference type="Gene3D" id="1.20.1540.10">
    <property type="entry name" value="Rhomboid-like"/>
    <property type="match status" value="1"/>
</dbReference>
<comment type="subcellular location">
    <subcellularLocation>
        <location evidence="1">Membrane</location>
        <topology evidence="1">Multi-pass membrane protein</topology>
    </subcellularLocation>
</comment>
<keyword evidence="2 6" id="KW-0812">Transmembrane</keyword>
<evidence type="ECO:0000256" key="4">
    <source>
        <dbReference type="ARBA" id="ARBA00023136"/>
    </source>
</evidence>
<gene>
    <name evidence="7" type="primary">EOG090X06Q3</name>
</gene>
<evidence type="ECO:0000256" key="5">
    <source>
        <dbReference type="SAM" id="MobiDB-lite"/>
    </source>
</evidence>
<keyword evidence="4 6" id="KW-0472">Membrane</keyword>
<protein>
    <submittedName>
        <fullName evidence="7">EOG090X06Q3</fullName>
    </submittedName>
</protein>
<organism evidence="7">
    <name type="scientific">Evadne anonyx</name>
    <dbReference type="NCBI Taxonomy" id="141404"/>
    <lineage>
        <taxon>Eukaryota</taxon>
        <taxon>Metazoa</taxon>
        <taxon>Ecdysozoa</taxon>
        <taxon>Arthropoda</taxon>
        <taxon>Crustacea</taxon>
        <taxon>Branchiopoda</taxon>
        <taxon>Diplostraca</taxon>
        <taxon>Cladocera</taxon>
        <taxon>Onychopoda</taxon>
        <taxon>Podonidae</taxon>
        <taxon>Evadne</taxon>
    </lineage>
</organism>
<dbReference type="InterPro" id="IPR035952">
    <property type="entry name" value="Rhomboid-like_sf"/>
</dbReference>